<evidence type="ECO:0000313" key="2">
    <source>
        <dbReference type="Proteomes" id="UP000276194"/>
    </source>
</evidence>
<dbReference type="AlphaFoldDB" id="A0A3M5IQR1"/>
<proteinExistence type="predicted"/>
<gene>
    <name evidence="1" type="ORF">ALP52_00323</name>
</gene>
<dbReference type="EMBL" id="RBTD01000427">
    <property type="protein sequence ID" value="RMT13309.1"/>
    <property type="molecule type" value="Genomic_DNA"/>
</dbReference>
<protein>
    <submittedName>
        <fullName evidence="1">Uncharacterized protein</fullName>
    </submittedName>
</protein>
<accession>A0A3M5IQR1</accession>
<name>A0A3M5IQR1_PSEA0</name>
<evidence type="ECO:0000313" key="1">
    <source>
        <dbReference type="EMBL" id="RMT13309.1"/>
    </source>
</evidence>
<comment type="caution">
    <text evidence="1">The sequence shown here is derived from an EMBL/GenBank/DDBJ whole genome shotgun (WGS) entry which is preliminary data.</text>
</comment>
<feature type="non-terminal residue" evidence="1">
    <location>
        <position position="1"/>
    </location>
</feature>
<organism evidence="1 2">
    <name type="scientific">Pseudomonas amygdali pv. mori</name>
    <dbReference type="NCBI Taxonomy" id="34065"/>
    <lineage>
        <taxon>Bacteria</taxon>
        <taxon>Pseudomonadati</taxon>
        <taxon>Pseudomonadota</taxon>
        <taxon>Gammaproteobacteria</taxon>
        <taxon>Pseudomonadales</taxon>
        <taxon>Pseudomonadaceae</taxon>
        <taxon>Pseudomonas</taxon>
        <taxon>Pseudomonas amygdali</taxon>
    </lineage>
</organism>
<sequence length="274" mass="30707">RKHHTRMLVDYKKLVYNGIKLALISAGLKPGDCEQLRLMDNVPMFPDSSLFEAKYESLEMFDSLFTKNSTAYHNSETSIAATIKFVDVASDRMSDCVVSSNRIRHTVLTRGAQDGLPADQLAKLTGVTVPAARHYIDLDYISRRLIDTHYVGNEFLKHAFSGCLSTATTEDSVFDSGFNPVGSVHDGMSCRTCATNMGRPLGCYGCPNFRPLLEADHMAVLAEAERKLEINRNSLANPLHRRSIEKLERQIGWVRITIDVCDENLGRLRTIHDQ</sequence>
<reference evidence="1 2" key="1">
    <citation type="submission" date="2018-08" db="EMBL/GenBank/DDBJ databases">
        <title>Recombination of ecologically and evolutionarily significant loci maintains genetic cohesion in the Pseudomonas syringae species complex.</title>
        <authorList>
            <person name="Dillon M."/>
            <person name="Thakur S."/>
            <person name="Almeida R.N.D."/>
            <person name="Weir B.S."/>
            <person name="Guttman D.S."/>
        </authorList>
    </citation>
    <scope>NUCLEOTIDE SEQUENCE [LARGE SCALE GENOMIC DNA]</scope>
    <source>
        <strain evidence="1 2">ICMP 6941</strain>
    </source>
</reference>
<dbReference type="Proteomes" id="UP000276194">
    <property type="component" value="Unassembled WGS sequence"/>
</dbReference>